<feature type="binding site" evidence="3">
    <location>
        <begin position="182"/>
        <end position="184"/>
    </location>
    <ligand>
        <name>FAD</name>
        <dbReference type="ChEBI" id="CHEBI:57692"/>
    </ligand>
</feature>
<reference evidence="5 6" key="1">
    <citation type="submission" date="2016-10" db="EMBL/GenBank/DDBJ databases">
        <authorList>
            <person name="de Groot N.N."/>
        </authorList>
    </citation>
    <scope>NUCLEOTIDE SEQUENCE [LARGE SCALE GENOMIC DNA]</scope>
    <source>
        <strain evidence="5 6">DSM 26915</strain>
    </source>
</reference>
<dbReference type="InterPro" id="IPR036134">
    <property type="entry name" value="Crypto/Photolyase_FAD-like_sf"/>
</dbReference>
<dbReference type="PANTHER" id="PTHR11455">
    <property type="entry name" value="CRYPTOCHROME"/>
    <property type="match status" value="1"/>
</dbReference>
<feature type="binding site" evidence="3">
    <location>
        <position position="78"/>
    </location>
    <ligand>
        <name>FAD</name>
        <dbReference type="ChEBI" id="CHEBI:57692"/>
    </ligand>
</feature>
<dbReference type="RefSeq" id="WP_103908701.1">
    <property type="nucleotide sequence ID" value="NZ_FNUZ01000001.1"/>
</dbReference>
<organism evidence="5 6">
    <name type="scientific">Thalassococcus halodurans</name>
    <dbReference type="NCBI Taxonomy" id="373675"/>
    <lineage>
        <taxon>Bacteria</taxon>
        <taxon>Pseudomonadati</taxon>
        <taxon>Pseudomonadota</taxon>
        <taxon>Alphaproteobacteria</taxon>
        <taxon>Rhodobacterales</taxon>
        <taxon>Roseobacteraceae</taxon>
        <taxon>Thalassococcus</taxon>
    </lineage>
</organism>
<evidence type="ECO:0000256" key="1">
    <source>
        <dbReference type="ARBA" id="ARBA00022630"/>
    </source>
</evidence>
<evidence type="ECO:0000256" key="3">
    <source>
        <dbReference type="PIRSR" id="PIRSR602081-1"/>
    </source>
</evidence>
<keyword evidence="1 3" id="KW-0285">Flavoprotein</keyword>
<dbReference type="AlphaFoldDB" id="A0A1H5SM79"/>
<dbReference type="Gene3D" id="1.10.579.10">
    <property type="entry name" value="DNA Cyclobutane Dipyrimidine Photolyase, subunit A, domain 3"/>
    <property type="match status" value="1"/>
</dbReference>
<sequence>MAETNKWAATREEGLARLADFAPLAGADYAKRRNFDLGPGQHKNVSQLSPYIRHRLIREDEVLLETLKHHSPASAEKFIQEVYWRTYWKGWLEMRPAVWGAYWAELALAWDQVQTQSGLRQEWEAACNGETGIDCFDAWAKELVETGYLHNHSRMWFASIWIFTLRLPWALGADFFMRHLLDGDPASNTLSWRWVGGLQTVGKTYLARTSNISKFTEGRFHPQYQLASHAEPLQGAPHPPRMDAPEGDRFDPEKRTAFLLHEDDLTPDWLFDQGLKPVATATISTAKRLSILQPSPHVLSFKSAAIDDCLNRLTDKTGPVTKGLESADQIAHWAASVGAEQIVTSYPPVGPVADILRGKWDIPMVRVLHDFDRDAWPHAKAGFFKFKEKIPHLLGNIRNLRLI</sequence>
<dbReference type="SUPFAM" id="SSF48173">
    <property type="entry name" value="Cryptochrome/photolyase FAD-binding domain"/>
    <property type="match status" value="1"/>
</dbReference>
<dbReference type="EMBL" id="FNUZ01000001">
    <property type="protein sequence ID" value="SEF51723.1"/>
    <property type="molecule type" value="Genomic_DNA"/>
</dbReference>
<evidence type="ECO:0000259" key="4">
    <source>
        <dbReference type="Pfam" id="PF03441"/>
    </source>
</evidence>
<dbReference type="InterPro" id="IPR002081">
    <property type="entry name" value="Cryptochrome/DNA_photolyase_1"/>
</dbReference>
<keyword evidence="2 3" id="KW-0274">FAD</keyword>
<gene>
    <name evidence="5" type="ORF">SAMN04488045_0294</name>
</gene>
<evidence type="ECO:0000313" key="6">
    <source>
        <dbReference type="Proteomes" id="UP000236752"/>
    </source>
</evidence>
<dbReference type="GO" id="GO:0003904">
    <property type="term" value="F:deoxyribodipyrimidine photo-lyase activity"/>
    <property type="evidence" value="ECO:0007669"/>
    <property type="project" value="TreeGrafter"/>
</dbReference>
<feature type="domain" description="Cryptochrome/DNA photolyase FAD-binding" evidence="4">
    <location>
        <begin position="78"/>
        <end position="216"/>
    </location>
</feature>
<dbReference type="Gene3D" id="1.25.40.80">
    <property type="match status" value="1"/>
</dbReference>
<dbReference type="Proteomes" id="UP000236752">
    <property type="component" value="Unassembled WGS sequence"/>
</dbReference>
<comment type="cofactor">
    <cofactor evidence="3">
        <name>FAD</name>
        <dbReference type="ChEBI" id="CHEBI:57692"/>
    </cofactor>
    <text evidence="3">Binds 1 FAD per subunit.</text>
</comment>
<protein>
    <submittedName>
        <fullName evidence="5">Deoxyribodipyrimidine photo-lyase</fullName>
    </submittedName>
</protein>
<keyword evidence="5" id="KW-0456">Lyase</keyword>
<feature type="binding site" evidence="3">
    <location>
        <position position="29"/>
    </location>
    <ligand>
        <name>FAD</name>
        <dbReference type="ChEBI" id="CHEBI:57692"/>
    </ligand>
</feature>
<dbReference type="PANTHER" id="PTHR11455:SF9">
    <property type="entry name" value="CRYPTOCHROME CIRCADIAN CLOCK 5 ISOFORM X1"/>
    <property type="match status" value="1"/>
</dbReference>
<evidence type="ECO:0000256" key="2">
    <source>
        <dbReference type="ARBA" id="ARBA00022827"/>
    </source>
</evidence>
<dbReference type="Pfam" id="PF03441">
    <property type="entry name" value="FAD_binding_7"/>
    <property type="match status" value="1"/>
</dbReference>
<keyword evidence="6" id="KW-1185">Reference proteome</keyword>
<accession>A0A1H5SM79</accession>
<proteinExistence type="predicted"/>
<name>A0A1H5SM79_9RHOB</name>
<dbReference type="InterPro" id="IPR005101">
    <property type="entry name" value="Cryptochr/Photolyase_FAD-bd"/>
</dbReference>
<dbReference type="GO" id="GO:0071949">
    <property type="term" value="F:FAD binding"/>
    <property type="evidence" value="ECO:0007669"/>
    <property type="project" value="TreeGrafter"/>
</dbReference>
<dbReference type="OrthoDB" id="9772484at2"/>
<dbReference type="GO" id="GO:0003677">
    <property type="term" value="F:DNA binding"/>
    <property type="evidence" value="ECO:0007669"/>
    <property type="project" value="TreeGrafter"/>
</dbReference>
<evidence type="ECO:0000313" key="5">
    <source>
        <dbReference type="EMBL" id="SEF51723.1"/>
    </source>
</evidence>